<reference evidence="7 8" key="1">
    <citation type="submission" date="2019-01" db="EMBL/GenBank/DDBJ databases">
        <title>The draft genome of Rhizobium sp. 24NR.</title>
        <authorList>
            <person name="Liu L."/>
            <person name="Liang L."/>
            <person name="Shi S."/>
            <person name="Xu L."/>
            <person name="Wang X."/>
            <person name="Li L."/>
            <person name="Zhang X."/>
        </authorList>
    </citation>
    <scope>NUCLEOTIDE SEQUENCE [LARGE SCALE GENOMIC DNA]</scope>
    <source>
        <strain evidence="7 8">24NR</strain>
    </source>
</reference>
<comment type="subcellular location">
    <subcellularLocation>
        <location evidence="1">Membrane</location>
        <topology evidence="1">Multi-pass membrane protein</topology>
    </subcellularLocation>
</comment>
<feature type="transmembrane region" description="Helical" evidence="5">
    <location>
        <begin position="109"/>
        <end position="127"/>
    </location>
</feature>
<feature type="transmembrane region" description="Helical" evidence="5">
    <location>
        <begin position="245"/>
        <end position="265"/>
    </location>
</feature>
<feature type="transmembrane region" description="Helical" evidence="5">
    <location>
        <begin position="337"/>
        <end position="361"/>
    </location>
</feature>
<protein>
    <submittedName>
        <fullName evidence="7">MFS transporter</fullName>
    </submittedName>
</protein>
<comment type="caution">
    <text evidence="7">The sequence shown here is derived from an EMBL/GenBank/DDBJ whole genome shotgun (WGS) entry which is preliminary data.</text>
</comment>
<gene>
    <name evidence="7" type="ORF">EPK99_21535</name>
</gene>
<feature type="transmembrane region" description="Helical" evidence="5">
    <location>
        <begin position="54"/>
        <end position="73"/>
    </location>
</feature>
<proteinExistence type="predicted"/>
<keyword evidence="4 5" id="KW-0472">Membrane</keyword>
<evidence type="ECO:0000256" key="5">
    <source>
        <dbReference type="SAM" id="Phobius"/>
    </source>
</evidence>
<organism evidence="7 8">
    <name type="scientific">Neorhizobium lilium</name>
    <dbReference type="NCBI Taxonomy" id="2503024"/>
    <lineage>
        <taxon>Bacteria</taxon>
        <taxon>Pseudomonadati</taxon>
        <taxon>Pseudomonadota</taxon>
        <taxon>Alphaproteobacteria</taxon>
        <taxon>Hyphomicrobiales</taxon>
        <taxon>Rhizobiaceae</taxon>
        <taxon>Rhizobium/Agrobacterium group</taxon>
        <taxon>Neorhizobium</taxon>
    </lineage>
</organism>
<keyword evidence="2 5" id="KW-0812">Transmembrane</keyword>
<sequence>MDSPVSTRPQPATAFVTRERIGVALLFLMNGFMIGAWAPKIPEFASRLGLSESTLGLMILTFGLGSIIMMPLAGGQIARIGSSQVSKIGAVLLTPTLLLLTFVGSIWTAAIAICLFGGLIGAMDVAMNANAVAVEKQMRRAIMSSCHAFWSLGGLIGSSTGGYLIEHAGVNTHAIFVTVAAAVMVAAAWPNVLHDAPHPDERAAAKKAGLPLSPLPWLIGIMALFCMMPEGAVLDWGALYLRNELSASVTQSGFAFAAFSLAMAIMRFAGDLIRDRFGAVMTLRACAVVAIIGLLLAGFAPNAPMAIFGFALAGVGISNIVPIAFSAAGNLPGIAAGVGLSVVTTMGYSGILVAPSVIGFIAERTGLANVFVGLSALIIVVLALSRLAAHADGAHHEAETVAD</sequence>
<feature type="transmembrane region" description="Helical" evidence="5">
    <location>
        <begin position="277"/>
        <end position="299"/>
    </location>
</feature>
<dbReference type="PANTHER" id="PTHR23514:SF13">
    <property type="entry name" value="INNER MEMBRANE PROTEIN YBJJ"/>
    <property type="match status" value="1"/>
</dbReference>
<name>A0A3S3VEV3_9HYPH</name>
<dbReference type="GO" id="GO:0022857">
    <property type="term" value="F:transmembrane transporter activity"/>
    <property type="evidence" value="ECO:0007669"/>
    <property type="project" value="InterPro"/>
</dbReference>
<feature type="transmembrane region" description="Helical" evidence="5">
    <location>
        <begin position="171"/>
        <end position="193"/>
    </location>
</feature>
<dbReference type="EMBL" id="SBIP01000005">
    <property type="protein sequence ID" value="RWX75053.1"/>
    <property type="molecule type" value="Genomic_DNA"/>
</dbReference>
<keyword evidence="8" id="KW-1185">Reference proteome</keyword>
<evidence type="ECO:0000256" key="1">
    <source>
        <dbReference type="ARBA" id="ARBA00004141"/>
    </source>
</evidence>
<feature type="transmembrane region" description="Helical" evidence="5">
    <location>
        <begin position="367"/>
        <end position="389"/>
    </location>
</feature>
<feature type="transmembrane region" description="Helical" evidence="5">
    <location>
        <begin position="214"/>
        <end position="233"/>
    </location>
</feature>
<dbReference type="InterPro" id="IPR011701">
    <property type="entry name" value="MFS"/>
</dbReference>
<feature type="transmembrane region" description="Helical" evidence="5">
    <location>
        <begin position="305"/>
        <end position="325"/>
    </location>
</feature>
<dbReference type="PROSITE" id="PS50850">
    <property type="entry name" value="MFS"/>
    <property type="match status" value="1"/>
</dbReference>
<evidence type="ECO:0000256" key="2">
    <source>
        <dbReference type="ARBA" id="ARBA00022692"/>
    </source>
</evidence>
<evidence type="ECO:0000256" key="3">
    <source>
        <dbReference type="ARBA" id="ARBA00022989"/>
    </source>
</evidence>
<dbReference type="InterPro" id="IPR036259">
    <property type="entry name" value="MFS_trans_sf"/>
</dbReference>
<dbReference type="Gene3D" id="1.20.1250.20">
    <property type="entry name" value="MFS general substrate transporter like domains"/>
    <property type="match status" value="2"/>
</dbReference>
<evidence type="ECO:0000259" key="6">
    <source>
        <dbReference type="PROSITE" id="PS50850"/>
    </source>
</evidence>
<dbReference type="Proteomes" id="UP000287687">
    <property type="component" value="Unassembled WGS sequence"/>
</dbReference>
<evidence type="ECO:0000313" key="7">
    <source>
        <dbReference type="EMBL" id="RWX75053.1"/>
    </source>
</evidence>
<feature type="transmembrane region" description="Helical" evidence="5">
    <location>
        <begin position="148"/>
        <end position="165"/>
    </location>
</feature>
<dbReference type="OrthoDB" id="9810941at2"/>
<evidence type="ECO:0000256" key="4">
    <source>
        <dbReference type="ARBA" id="ARBA00023136"/>
    </source>
</evidence>
<dbReference type="RefSeq" id="WP_128445152.1">
    <property type="nucleotide sequence ID" value="NZ_SBIP01000005.1"/>
</dbReference>
<feature type="domain" description="Major facilitator superfamily (MFS) profile" evidence="6">
    <location>
        <begin position="215"/>
        <end position="403"/>
    </location>
</feature>
<dbReference type="InterPro" id="IPR020846">
    <property type="entry name" value="MFS_dom"/>
</dbReference>
<dbReference type="CDD" id="cd17393">
    <property type="entry name" value="MFS_MosC_like"/>
    <property type="match status" value="1"/>
</dbReference>
<evidence type="ECO:0000313" key="8">
    <source>
        <dbReference type="Proteomes" id="UP000287687"/>
    </source>
</evidence>
<feature type="transmembrane region" description="Helical" evidence="5">
    <location>
        <begin position="21"/>
        <end position="39"/>
    </location>
</feature>
<keyword evidence="3 5" id="KW-1133">Transmembrane helix</keyword>
<accession>A0A3S3VEV3</accession>
<dbReference type="GO" id="GO:0016020">
    <property type="term" value="C:membrane"/>
    <property type="evidence" value="ECO:0007669"/>
    <property type="project" value="UniProtKB-SubCell"/>
</dbReference>
<dbReference type="Pfam" id="PF07690">
    <property type="entry name" value="MFS_1"/>
    <property type="match status" value="2"/>
</dbReference>
<dbReference type="PANTHER" id="PTHR23514">
    <property type="entry name" value="BYPASS OF STOP CODON PROTEIN 6"/>
    <property type="match status" value="1"/>
</dbReference>
<dbReference type="AlphaFoldDB" id="A0A3S3VEV3"/>
<dbReference type="InterPro" id="IPR051788">
    <property type="entry name" value="MFS_Transporter"/>
</dbReference>
<dbReference type="SUPFAM" id="SSF103473">
    <property type="entry name" value="MFS general substrate transporter"/>
    <property type="match status" value="1"/>
</dbReference>